<comment type="caution">
    <text evidence="2">The sequence shown here is derived from an EMBL/GenBank/DDBJ whole genome shotgun (WGS) entry which is preliminary data.</text>
</comment>
<organism evidence="2 3">
    <name type="scientific">Scyliorhinus torazame</name>
    <name type="common">Cloudy catshark</name>
    <name type="synonym">Catulus torazame</name>
    <dbReference type="NCBI Taxonomy" id="75743"/>
    <lineage>
        <taxon>Eukaryota</taxon>
        <taxon>Metazoa</taxon>
        <taxon>Chordata</taxon>
        <taxon>Craniata</taxon>
        <taxon>Vertebrata</taxon>
        <taxon>Chondrichthyes</taxon>
        <taxon>Elasmobranchii</taxon>
        <taxon>Galeomorphii</taxon>
        <taxon>Galeoidea</taxon>
        <taxon>Carcharhiniformes</taxon>
        <taxon>Scyliorhinidae</taxon>
        <taxon>Scyliorhinus</taxon>
    </lineage>
</organism>
<evidence type="ECO:0000313" key="2">
    <source>
        <dbReference type="EMBL" id="GCB67726.1"/>
    </source>
</evidence>
<feature type="region of interest" description="Disordered" evidence="1">
    <location>
        <begin position="14"/>
        <end position="45"/>
    </location>
</feature>
<protein>
    <submittedName>
        <fullName evidence="2">Uncharacterized protein</fullName>
    </submittedName>
</protein>
<dbReference type="Proteomes" id="UP000288216">
    <property type="component" value="Unassembled WGS sequence"/>
</dbReference>
<feature type="compositionally biased region" description="Basic and acidic residues" evidence="1">
    <location>
        <begin position="34"/>
        <end position="44"/>
    </location>
</feature>
<evidence type="ECO:0000256" key="1">
    <source>
        <dbReference type="SAM" id="MobiDB-lite"/>
    </source>
</evidence>
<name>A0A401P3R7_SCYTO</name>
<gene>
    <name evidence="2" type="ORF">scyTo_0008107</name>
</gene>
<dbReference type="AlphaFoldDB" id="A0A401P3R7"/>
<feature type="non-terminal residue" evidence="2">
    <location>
        <position position="56"/>
    </location>
</feature>
<keyword evidence="3" id="KW-1185">Reference proteome</keyword>
<proteinExistence type="predicted"/>
<evidence type="ECO:0000313" key="3">
    <source>
        <dbReference type="Proteomes" id="UP000288216"/>
    </source>
</evidence>
<sequence>MEGVARFWDTGLGDRNIGSEAQKEERILGSTRGRSNERSRDENKNLVMFAPVPEVL</sequence>
<reference evidence="2 3" key="1">
    <citation type="journal article" date="2018" name="Nat. Ecol. Evol.">
        <title>Shark genomes provide insights into elasmobranch evolution and the origin of vertebrates.</title>
        <authorList>
            <person name="Hara Y"/>
            <person name="Yamaguchi K"/>
            <person name="Onimaru K"/>
            <person name="Kadota M"/>
            <person name="Koyanagi M"/>
            <person name="Keeley SD"/>
            <person name="Tatsumi K"/>
            <person name="Tanaka K"/>
            <person name="Motone F"/>
            <person name="Kageyama Y"/>
            <person name="Nozu R"/>
            <person name="Adachi N"/>
            <person name="Nishimura O"/>
            <person name="Nakagawa R"/>
            <person name="Tanegashima C"/>
            <person name="Kiyatake I"/>
            <person name="Matsumoto R"/>
            <person name="Murakumo K"/>
            <person name="Nishida K"/>
            <person name="Terakita A"/>
            <person name="Kuratani S"/>
            <person name="Sato K"/>
            <person name="Hyodo S Kuraku.S."/>
        </authorList>
    </citation>
    <scope>NUCLEOTIDE SEQUENCE [LARGE SCALE GENOMIC DNA]</scope>
</reference>
<accession>A0A401P3R7</accession>
<dbReference type="EMBL" id="BFAA01003047">
    <property type="protein sequence ID" value="GCB67726.1"/>
    <property type="molecule type" value="Genomic_DNA"/>
</dbReference>